<comment type="similarity">
    <text evidence="1">Belongs to the GMC oxidoreductase family.</text>
</comment>
<dbReference type="SUPFAM" id="SSF51905">
    <property type="entry name" value="FAD/NAD(P)-binding domain"/>
    <property type="match status" value="1"/>
</dbReference>
<feature type="domain" description="Glucose-methanol-choline oxidoreductase C-terminal" evidence="2">
    <location>
        <begin position="31"/>
        <end position="86"/>
    </location>
</feature>
<proteinExistence type="inferred from homology"/>
<dbReference type="GO" id="GO:0016614">
    <property type="term" value="F:oxidoreductase activity, acting on CH-OH group of donors"/>
    <property type="evidence" value="ECO:0007669"/>
    <property type="project" value="InterPro"/>
</dbReference>
<protein>
    <submittedName>
        <fullName evidence="3">GMC oxidoreductase</fullName>
    </submittedName>
</protein>
<dbReference type="Proteomes" id="UP000265703">
    <property type="component" value="Unassembled WGS sequence"/>
</dbReference>
<dbReference type="InterPro" id="IPR036188">
    <property type="entry name" value="FAD/NAD-bd_sf"/>
</dbReference>
<gene>
    <name evidence="3" type="ORF">C1645_829021</name>
</gene>
<dbReference type="InterPro" id="IPR012132">
    <property type="entry name" value="GMC_OxRdtase"/>
</dbReference>
<sequence length="88" mass="9661">MMSSLKLSCEIFKQPPLSTVWGIKEIMLDDEGFHPCGTVKMAPEIQGGCVNHRLQVYGTKNLRVVDASVFPVIPSGNINAPTTMVAWE</sequence>
<dbReference type="EMBL" id="QKYT01000354">
    <property type="protein sequence ID" value="RIA86613.1"/>
    <property type="molecule type" value="Genomic_DNA"/>
</dbReference>
<organism evidence="3 4">
    <name type="scientific">Glomus cerebriforme</name>
    <dbReference type="NCBI Taxonomy" id="658196"/>
    <lineage>
        <taxon>Eukaryota</taxon>
        <taxon>Fungi</taxon>
        <taxon>Fungi incertae sedis</taxon>
        <taxon>Mucoromycota</taxon>
        <taxon>Glomeromycotina</taxon>
        <taxon>Glomeromycetes</taxon>
        <taxon>Glomerales</taxon>
        <taxon>Glomeraceae</taxon>
        <taxon>Glomus</taxon>
    </lineage>
</organism>
<evidence type="ECO:0000313" key="3">
    <source>
        <dbReference type="EMBL" id="RIA86613.1"/>
    </source>
</evidence>
<reference evidence="3 4" key="1">
    <citation type="submission" date="2018-06" db="EMBL/GenBank/DDBJ databases">
        <title>Comparative genomics reveals the genomic features of Rhizophagus irregularis, R. cerebriforme, R. diaphanum and Gigaspora rosea, and their symbiotic lifestyle signature.</title>
        <authorList>
            <person name="Morin E."/>
            <person name="San Clemente H."/>
            <person name="Chen E.C.H."/>
            <person name="De La Providencia I."/>
            <person name="Hainaut M."/>
            <person name="Kuo A."/>
            <person name="Kohler A."/>
            <person name="Murat C."/>
            <person name="Tang N."/>
            <person name="Roy S."/>
            <person name="Loubradou J."/>
            <person name="Henrissat B."/>
            <person name="Grigoriev I.V."/>
            <person name="Corradi N."/>
            <person name="Roux C."/>
            <person name="Martin F.M."/>
        </authorList>
    </citation>
    <scope>NUCLEOTIDE SEQUENCE [LARGE SCALE GENOMIC DNA]</scope>
    <source>
        <strain evidence="3 4">DAOM 227022</strain>
    </source>
</reference>
<evidence type="ECO:0000256" key="1">
    <source>
        <dbReference type="ARBA" id="ARBA00010790"/>
    </source>
</evidence>
<dbReference type="InterPro" id="IPR007867">
    <property type="entry name" value="GMC_OxRtase_C"/>
</dbReference>
<comment type="caution">
    <text evidence="3">The sequence shown here is derived from an EMBL/GenBank/DDBJ whole genome shotgun (WGS) entry which is preliminary data.</text>
</comment>
<dbReference type="PANTHER" id="PTHR11552:SF147">
    <property type="entry name" value="CHOLINE DEHYDROGENASE, MITOCHONDRIAL"/>
    <property type="match status" value="1"/>
</dbReference>
<dbReference type="OrthoDB" id="269227at2759"/>
<dbReference type="AlphaFoldDB" id="A0A397SKG2"/>
<dbReference type="PANTHER" id="PTHR11552">
    <property type="entry name" value="GLUCOSE-METHANOL-CHOLINE GMC OXIDOREDUCTASE"/>
    <property type="match status" value="1"/>
</dbReference>
<evidence type="ECO:0000259" key="2">
    <source>
        <dbReference type="Pfam" id="PF05199"/>
    </source>
</evidence>
<dbReference type="GO" id="GO:0050660">
    <property type="term" value="F:flavin adenine dinucleotide binding"/>
    <property type="evidence" value="ECO:0007669"/>
    <property type="project" value="InterPro"/>
</dbReference>
<name>A0A397SKG2_9GLOM</name>
<keyword evidence="4" id="KW-1185">Reference proteome</keyword>
<evidence type="ECO:0000313" key="4">
    <source>
        <dbReference type="Proteomes" id="UP000265703"/>
    </source>
</evidence>
<dbReference type="Gene3D" id="3.50.50.60">
    <property type="entry name" value="FAD/NAD(P)-binding domain"/>
    <property type="match status" value="1"/>
</dbReference>
<dbReference type="STRING" id="658196.A0A397SKG2"/>
<accession>A0A397SKG2</accession>
<dbReference type="Pfam" id="PF05199">
    <property type="entry name" value="GMC_oxred_C"/>
    <property type="match status" value="1"/>
</dbReference>